<feature type="chain" id="PRO_5001905503" evidence="1">
    <location>
        <begin position="22"/>
        <end position="179"/>
    </location>
</feature>
<evidence type="ECO:0000313" key="2">
    <source>
        <dbReference type="EMBL" id="KFZ30522.1"/>
    </source>
</evidence>
<dbReference type="STRING" id="435908.IDSA_08250"/>
<keyword evidence="3" id="KW-1185">Reference proteome</keyword>
<dbReference type="eggNOG" id="ENOG5032TI7">
    <property type="taxonomic scope" value="Bacteria"/>
</dbReference>
<evidence type="ECO:0000256" key="1">
    <source>
        <dbReference type="SAM" id="SignalP"/>
    </source>
</evidence>
<dbReference type="EMBL" id="JPER01000004">
    <property type="protein sequence ID" value="KFZ30522.1"/>
    <property type="molecule type" value="Genomic_DNA"/>
</dbReference>
<feature type="signal peptide" evidence="1">
    <location>
        <begin position="1"/>
        <end position="21"/>
    </location>
</feature>
<accession>A0A094ITR5</accession>
<sequence>MKATLFLLPALFSLVVITPEAAEINLAKAETLGCISLDEISNSNSPAEIFGALTLCMDKQDYQSAAALYTVGTLYAVYDTKRVADESAHQAISLLRMYALSGRPEGALEQLQAEVSELLTDNTEVCKDILKRGKPTYRPTYMTEYSTAERTDSNPEPQLVEDFNEQEAWRDSLAIVPHC</sequence>
<dbReference type="OrthoDB" id="5339269at2"/>
<keyword evidence="1" id="KW-0732">Signal</keyword>
<organism evidence="2 3">
    <name type="scientific">Pseudidiomarina salinarum</name>
    <dbReference type="NCBI Taxonomy" id="435908"/>
    <lineage>
        <taxon>Bacteria</taxon>
        <taxon>Pseudomonadati</taxon>
        <taxon>Pseudomonadota</taxon>
        <taxon>Gammaproteobacteria</taxon>
        <taxon>Alteromonadales</taxon>
        <taxon>Idiomarinaceae</taxon>
        <taxon>Pseudidiomarina</taxon>
    </lineage>
</organism>
<dbReference type="RefSeq" id="WP_034775764.1">
    <property type="nucleotide sequence ID" value="NZ_JPER01000004.1"/>
</dbReference>
<dbReference type="Proteomes" id="UP000054363">
    <property type="component" value="Unassembled WGS sequence"/>
</dbReference>
<name>A0A094ITR5_9GAMM</name>
<comment type="caution">
    <text evidence="2">The sequence shown here is derived from an EMBL/GenBank/DDBJ whole genome shotgun (WGS) entry which is preliminary data.</text>
</comment>
<protein>
    <submittedName>
        <fullName evidence="2">Uncharacterized protein</fullName>
    </submittedName>
</protein>
<proteinExistence type="predicted"/>
<gene>
    <name evidence="2" type="ORF">IDSA_08250</name>
</gene>
<reference evidence="2 3" key="1">
    <citation type="submission" date="2014-06" db="EMBL/GenBank/DDBJ databases">
        <title>The draft genome sequence of Idiomarina salinarum ISL-52.</title>
        <authorList>
            <person name="Du J."/>
            <person name="Shao Z."/>
        </authorList>
    </citation>
    <scope>NUCLEOTIDE SEQUENCE [LARGE SCALE GENOMIC DNA]</scope>
    <source>
        <strain evidence="2 3">ISL-52</strain>
    </source>
</reference>
<dbReference type="AlphaFoldDB" id="A0A094ITR5"/>
<evidence type="ECO:0000313" key="3">
    <source>
        <dbReference type="Proteomes" id="UP000054363"/>
    </source>
</evidence>